<gene>
    <name evidence="7" type="ORF">L9F63_001811</name>
</gene>
<evidence type="ECO:0000259" key="6">
    <source>
        <dbReference type="PROSITE" id="PS50950"/>
    </source>
</evidence>
<name>A0AAD8A3D8_DIPPU</name>
<keyword evidence="8" id="KW-1185">Reference proteome</keyword>
<keyword evidence="2 5" id="KW-0863">Zinc-finger</keyword>
<evidence type="ECO:0000256" key="5">
    <source>
        <dbReference type="PROSITE-ProRule" id="PRU00309"/>
    </source>
</evidence>
<evidence type="ECO:0000313" key="8">
    <source>
        <dbReference type="Proteomes" id="UP001233999"/>
    </source>
</evidence>
<proteinExistence type="predicted"/>
<organism evidence="7 8">
    <name type="scientific">Diploptera punctata</name>
    <name type="common">Pacific beetle cockroach</name>
    <dbReference type="NCBI Taxonomy" id="6984"/>
    <lineage>
        <taxon>Eukaryota</taxon>
        <taxon>Metazoa</taxon>
        <taxon>Ecdysozoa</taxon>
        <taxon>Arthropoda</taxon>
        <taxon>Hexapoda</taxon>
        <taxon>Insecta</taxon>
        <taxon>Pterygota</taxon>
        <taxon>Neoptera</taxon>
        <taxon>Polyneoptera</taxon>
        <taxon>Dictyoptera</taxon>
        <taxon>Blattodea</taxon>
        <taxon>Blaberoidea</taxon>
        <taxon>Blaberidae</taxon>
        <taxon>Diplopterinae</taxon>
        <taxon>Diploptera</taxon>
    </lineage>
</organism>
<dbReference type="SMART" id="SM00980">
    <property type="entry name" value="THAP"/>
    <property type="match status" value="1"/>
</dbReference>
<accession>A0AAD8A3D8</accession>
<dbReference type="AlphaFoldDB" id="A0AAD8A3D8"/>
<reference evidence="7" key="1">
    <citation type="journal article" date="2023" name="IScience">
        <title>Live-bearing cockroach genome reveals convergent evolutionary mechanisms linked to viviparity in insects and beyond.</title>
        <authorList>
            <person name="Fouks B."/>
            <person name="Harrison M.C."/>
            <person name="Mikhailova A.A."/>
            <person name="Marchal E."/>
            <person name="English S."/>
            <person name="Carruthers M."/>
            <person name="Jennings E.C."/>
            <person name="Chiamaka E.L."/>
            <person name="Frigard R.A."/>
            <person name="Pippel M."/>
            <person name="Attardo G.M."/>
            <person name="Benoit J.B."/>
            <person name="Bornberg-Bauer E."/>
            <person name="Tobe S.S."/>
        </authorList>
    </citation>
    <scope>NUCLEOTIDE SEQUENCE</scope>
    <source>
        <strain evidence="7">Stay&amp;Tobe</strain>
    </source>
</reference>
<dbReference type="GO" id="GO:0008270">
    <property type="term" value="F:zinc ion binding"/>
    <property type="evidence" value="ECO:0007669"/>
    <property type="project" value="UniProtKB-KW"/>
</dbReference>
<evidence type="ECO:0000256" key="1">
    <source>
        <dbReference type="ARBA" id="ARBA00022723"/>
    </source>
</evidence>
<dbReference type="EMBL" id="JASPKZ010003861">
    <property type="protein sequence ID" value="KAJ9591666.1"/>
    <property type="molecule type" value="Genomic_DNA"/>
</dbReference>
<dbReference type="SMART" id="SM00692">
    <property type="entry name" value="DM3"/>
    <property type="match status" value="1"/>
</dbReference>
<dbReference type="SUPFAM" id="SSF57716">
    <property type="entry name" value="Glucocorticoid receptor-like (DNA-binding domain)"/>
    <property type="match status" value="1"/>
</dbReference>
<dbReference type="Pfam" id="PF05485">
    <property type="entry name" value="THAP"/>
    <property type="match status" value="1"/>
</dbReference>
<keyword evidence="1" id="KW-0479">Metal-binding</keyword>
<keyword evidence="3" id="KW-0862">Zinc</keyword>
<comment type="caution">
    <text evidence="7">The sequence shown here is derived from an EMBL/GenBank/DDBJ whole genome shotgun (WGS) entry which is preliminary data.</text>
</comment>
<evidence type="ECO:0000256" key="3">
    <source>
        <dbReference type="ARBA" id="ARBA00022833"/>
    </source>
</evidence>
<dbReference type="Proteomes" id="UP001233999">
    <property type="component" value="Unassembled WGS sequence"/>
</dbReference>
<protein>
    <recommendedName>
        <fullName evidence="6">THAP-type domain-containing protein</fullName>
    </recommendedName>
</protein>
<evidence type="ECO:0000256" key="2">
    <source>
        <dbReference type="ARBA" id="ARBA00022771"/>
    </source>
</evidence>
<evidence type="ECO:0000313" key="7">
    <source>
        <dbReference type="EMBL" id="KAJ9591666.1"/>
    </source>
</evidence>
<feature type="domain" description="THAP-type" evidence="6">
    <location>
        <begin position="1"/>
        <end position="62"/>
    </location>
</feature>
<keyword evidence="4 5" id="KW-0238">DNA-binding</keyword>
<feature type="non-terminal residue" evidence="7">
    <location>
        <position position="203"/>
    </location>
</feature>
<dbReference type="PROSITE" id="PS50950">
    <property type="entry name" value="ZF_THAP"/>
    <property type="match status" value="1"/>
</dbReference>
<reference evidence="7" key="2">
    <citation type="submission" date="2023-05" db="EMBL/GenBank/DDBJ databases">
        <authorList>
            <person name="Fouks B."/>
        </authorList>
    </citation>
    <scope>NUCLEOTIDE SEQUENCE</scope>
    <source>
        <strain evidence="7">Stay&amp;Tobe</strain>
        <tissue evidence="7">Testes</tissue>
    </source>
</reference>
<sequence length="203" mass="23932">MFHLPRGKSNLQRRILWVQNIGRRSLPNNPFLCEIHFAEDQFERNRADGKKLLKWNAVPTLFTNRRLPLDVAEKISKDLDSLNESIKEVYVQKTKRKKNITDKPSVLRRLLPKPEDTSDDLTVEYVLSLENEDHESTETVKERRKKIIPKKINMNKDDESAASDDEKMELKRRLRIAEHKITELGRNLLLYQNIVESVFNDNQ</sequence>
<dbReference type="InterPro" id="IPR006612">
    <property type="entry name" value="THAP_Znf"/>
</dbReference>
<dbReference type="GO" id="GO:0003677">
    <property type="term" value="F:DNA binding"/>
    <property type="evidence" value="ECO:0007669"/>
    <property type="project" value="UniProtKB-UniRule"/>
</dbReference>
<evidence type="ECO:0000256" key="4">
    <source>
        <dbReference type="ARBA" id="ARBA00023125"/>
    </source>
</evidence>